<keyword evidence="4" id="KW-1185">Reference proteome</keyword>
<accession>A0A7Y9ASD8</accession>
<evidence type="ECO:0000256" key="2">
    <source>
        <dbReference type="SAM" id="Phobius"/>
    </source>
</evidence>
<dbReference type="AlphaFoldDB" id="A0A7Y9ASD8"/>
<dbReference type="Pfam" id="PF09656">
    <property type="entry name" value="PGPGW"/>
    <property type="match status" value="1"/>
</dbReference>
<feature type="compositionally biased region" description="Pro residues" evidence="1">
    <location>
        <begin position="10"/>
        <end position="22"/>
    </location>
</feature>
<reference evidence="3 4" key="1">
    <citation type="submission" date="2020-07" db="EMBL/GenBank/DDBJ databases">
        <title>Sequencing the genomes of 1000 actinobacteria strains.</title>
        <authorList>
            <person name="Klenk H.-P."/>
        </authorList>
    </citation>
    <scope>NUCLEOTIDE SEQUENCE [LARGE SCALE GENOMIC DNA]</scope>
    <source>
        <strain evidence="3 4">DSM 7487</strain>
    </source>
</reference>
<gene>
    <name evidence="3" type="ORF">BJ968_000409</name>
</gene>
<feature type="transmembrane region" description="Helical" evidence="2">
    <location>
        <begin position="88"/>
        <end position="109"/>
    </location>
</feature>
<comment type="caution">
    <text evidence="3">The sequence shown here is derived from an EMBL/GenBank/DDBJ whole genome shotgun (WGS) entry which is preliminary data.</text>
</comment>
<organism evidence="3 4">
    <name type="scientific">Kineococcus aurantiacus</name>
    <dbReference type="NCBI Taxonomy" id="37633"/>
    <lineage>
        <taxon>Bacteria</taxon>
        <taxon>Bacillati</taxon>
        <taxon>Actinomycetota</taxon>
        <taxon>Actinomycetes</taxon>
        <taxon>Kineosporiales</taxon>
        <taxon>Kineosporiaceae</taxon>
        <taxon>Kineococcus</taxon>
    </lineage>
</organism>
<keyword evidence="2" id="KW-0812">Transmembrane</keyword>
<name>A0A7Y9ASD8_9ACTN</name>
<feature type="compositionally biased region" description="Low complexity" evidence="1">
    <location>
        <begin position="23"/>
        <end position="34"/>
    </location>
</feature>
<sequence length="174" mass="18879">MQHTRDERPPAVPDPPPSPRPVPGQVAAGPAPSAHQHRVRRLRVRLHAWRERVRADPHRNRVYRAVVGAVGSFVVVLGLALVPLPGPGWLVVFGGLAVLATEFATAARLKRWGERAVHRWGRWLAARSLVTRAALAGGTAAVATGALWGYLAWQGLPGWTPQVVTAQLQWLPGL</sequence>
<dbReference type="Proteomes" id="UP000521922">
    <property type="component" value="Unassembled WGS sequence"/>
</dbReference>
<dbReference type="InterPro" id="IPR013434">
    <property type="entry name" value="CHP02611"/>
</dbReference>
<protein>
    <submittedName>
        <fullName evidence="3">Uncharacterized protein (TIGR02611 family)</fullName>
    </submittedName>
</protein>
<dbReference type="EMBL" id="JACCBB010000001">
    <property type="protein sequence ID" value="NYD20869.1"/>
    <property type="molecule type" value="Genomic_DNA"/>
</dbReference>
<dbReference type="NCBIfam" id="TIGR02611">
    <property type="entry name" value="TIGR02611 family protein"/>
    <property type="match status" value="1"/>
</dbReference>
<evidence type="ECO:0000313" key="3">
    <source>
        <dbReference type="EMBL" id="NYD20869.1"/>
    </source>
</evidence>
<feature type="transmembrane region" description="Helical" evidence="2">
    <location>
        <begin position="129"/>
        <end position="151"/>
    </location>
</feature>
<feature type="transmembrane region" description="Helical" evidence="2">
    <location>
        <begin position="62"/>
        <end position="82"/>
    </location>
</feature>
<keyword evidence="2" id="KW-1133">Transmembrane helix</keyword>
<feature type="region of interest" description="Disordered" evidence="1">
    <location>
        <begin position="1"/>
        <end position="35"/>
    </location>
</feature>
<evidence type="ECO:0000313" key="4">
    <source>
        <dbReference type="Proteomes" id="UP000521922"/>
    </source>
</evidence>
<dbReference type="InterPro" id="IPR019099">
    <property type="entry name" value="Uncharacterised_PGPGW_TM"/>
</dbReference>
<evidence type="ECO:0000256" key="1">
    <source>
        <dbReference type="SAM" id="MobiDB-lite"/>
    </source>
</evidence>
<dbReference type="RefSeq" id="WP_179748788.1">
    <property type="nucleotide sequence ID" value="NZ_BAAAGN010000002.1"/>
</dbReference>
<keyword evidence="2" id="KW-0472">Membrane</keyword>
<proteinExistence type="predicted"/>